<evidence type="ECO:0000313" key="2">
    <source>
        <dbReference type="EMBL" id="KZP24267.1"/>
    </source>
</evidence>
<protein>
    <submittedName>
        <fullName evidence="2">Uncharacterized protein</fullName>
    </submittedName>
</protein>
<feature type="compositionally biased region" description="Basic residues" evidence="1">
    <location>
        <begin position="48"/>
        <end position="61"/>
    </location>
</feature>
<accession>A0A166MSG1</accession>
<dbReference type="AlphaFoldDB" id="A0A166MSG1"/>
<reference evidence="2 3" key="1">
    <citation type="journal article" date="2016" name="Mol. Biol. Evol.">
        <title>Comparative Genomics of Early-Diverging Mushroom-Forming Fungi Provides Insights into the Origins of Lignocellulose Decay Capabilities.</title>
        <authorList>
            <person name="Nagy L.G."/>
            <person name="Riley R."/>
            <person name="Tritt A."/>
            <person name="Adam C."/>
            <person name="Daum C."/>
            <person name="Floudas D."/>
            <person name="Sun H."/>
            <person name="Yadav J.S."/>
            <person name="Pangilinan J."/>
            <person name="Larsson K.H."/>
            <person name="Matsuura K."/>
            <person name="Barry K."/>
            <person name="Labutti K."/>
            <person name="Kuo R."/>
            <person name="Ohm R.A."/>
            <person name="Bhattacharya S.S."/>
            <person name="Shirouzu T."/>
            <person name="Yoshinaga Y."/>
            <person name="Martin F.M."/>
            <person name="Grigoriev I.V."/>
            <person name="Hibbett D.S."/>
        </authorList>
    </citation>
    <scope>NUCLEOTIDE SEQUENCE [LARGE SCALE GENOMIC DNA]</scope>
    <source>
        <strain evidence="2 3">CBS 109695</strain>
    </source>
</reference>
<keyword evidence="3" id="KW-1185">Reference proteome</keyword>
<sequence length="61" mass="6730">ISTVSAGTHDISDGVFRRIVSPEGERGICPMRPRPRQRALSPEVPKPRCSKNSRGTKMRGL</sequence>
<evidence type="ECO:0000313" key="3">
    <source>
        <dbReference type="Proteomes" id="UP000076532"/>
    </source>
</evidence>
<organism evidence="2 3">
    <name type="scientific">Athelia psychrophila</name>
    <dbReference type="NCBI Taxonomy" id="1759441"/>
    <lineage>
        <taxon>Eukaryota</taxon>
        <taxon>Fungi</taxon>
        <taxon>Dikarya</taxon>
        <taxon>Basidiomycota</taxon>
        <taxon>Agaricomycotina</taxon>
        <taxon>Agaricomycetes</taxon>
        <taxon>Agaricomycetidae</taxon>
        <taxon>Atheliales</taxon>
        <taxon>Atheliaceae</taxon>
        <taxon>Athelia</taxon>
    </lineage>
</organism>
<feature type="region of interest" description="Disordered" evidence="1">
    <location>
        <begin position="25"/>
        <end position="61"/>
    </location>
</feature>
<proteinExistence type="predicted"/>
<feature type="non-terminal residue" evidence="2">
    <location>
        <position position="1"/>
    </location>
</feature>
<evidence type="ECO:0000256" key="1">
    <source>
        <dbReference type="SAM" id="MobiDB-lite"/>
    </source>
</evidence>
<gene>
    <name evidence="2" type="ORF">FIBSPDRAFT_857332</name>
</gene>
<dbReference type="Proteomes" id="UP000076532">
    <property type="component" value="Unassembled WGS sequence"/>
</dbReference>
<feature type="non-terminal residue" evidence="2">
    <location>
        <position position="61"/>
    </location>
</feature>
<name>A0A166MSG1_9AGAM</name>
<dbReference type="EMBL" id="KV417527">
    <property type="protein sequence ID" value="KZP24267.1"/>
    <property type="molecule type" value="Genomic_DNA"/>
</dbReference>